<dbReference type="Proteomes" id="UP000009170">
    <property type="component" value="Unassembled WGS sequence"/>
</dbReference>
<dbReference type="SMART" id="SM00320">
    <property type="entry name" value="WD40"/>
    <property type="match status" value="6"/>
</dbReference>
<organism evidence="8 9">
    <name type="scientific">Ostreococcus tauri</name>
    <name type="common">Marine green alga</name>
    <dbReference type="NCBI Taxonomy" id="70448"/>
    <lineage>
        <taxon>Eukaryota</taxon>
        <taxon>Viridiplantae</taxon>
        <taxon>Chlorophyta</taxon>
        <taxon>Mamiellophyceae</taxon>
        <taxon>Mamiellales</taxon>
        <taxon>Bathycoccaceae</taxon>
        <taxon>Ostreococcus</taxon>
    </lineage>
</organism>
<dbReference type="InterPro" id="IPR015943">
    <property type="entry name" value="WD40/YVTN_repeat-like_dom_sf"/>
</dbReference>
<dbReference type="PRINTS" id="PR00320">
    <property type="entry name" value="GPROTEINBRPT"/>
</dbReference>
<dbReference type="PROSITE" id="PS50294">
    <property type="entry name" value="WD_REPEATS_REGION"/>
    <property type="match status" value="1"/>
</dbReference>
<comment type="similarity">
    <text evidence="5">Belongs to the WD repeat cdt2 family.</text>
</comment>
<evidence type="ECO:0000313" key="9">
    <source>
        <dbReference type="Proteomes" id="UP000009170"/>
    </source>
</evidence>
<evidence type="ECO:0000313" key="8">
    <source>
        <dbReference type="EMBL" id="CEF99065.1"/>
    </source>
</evidence>
<feature type="repeat" description="WD" evidence="6">
    <location>
        <begin position="159"/>
        <end position="200"/>
    </location>
</feature>
<accession>A0A090M499</accession>
<evidence type="ECO:0000256" key="3">
    <source>
        <dbReference type="ARBA" id="ARBA00022737"/>
    </source>
</evidence>
<dbReference type="EMBL" id="CAID01000009">
    <property type="protein sequence ID" value="CEF99065.1"/>
    <property type="molecule type" value="Genomic_DNA"/>
</dbReference>
<evidence type="ECO:0000256" key="7">
    <source>
        <dbReference type="SAM" id="MobiDB-lite"/>
    </source>
</evidence>
<keyword evidence="9" id="KW-1185">Reference proteome</keyword>
<dbReference type="AlphaFoldDB" id="A0A090M499"/>
<dbReference type="InterPro" id="IPR019775">
    <property type="entry name" value="WD40_repeat_CS"/>
</dbReference>
<keyword evidence="2 6" id="KW-0853">WD repeat</keyword>
<evidence type="ECO:0000256" key="5">
    <source>
        <dbReference type="ARBA" id="ARBA00038344"/>
    </source>
</evidence>
<feature type="region of interest" description="Disordered" evidence="7">
    <location>
        <begin position="1"/>
        <end position="22"/>
    </location>
</feature>
<dbReference type="InterPro" id="IPR051865">
    <property type="entry name" value="WD-repeat_CDT2_adapter"/>
</dbReference>
<evidence type="ECO:0000256" key="4">
    <source>
        <dbReference type="ARBA" id="ARBA00022786"/>
    </source>
</evidence>
<dbReference type="Gene3D" id="2.130.10.10">
    <property type="entry name" value="YVTN repeat-like/Quinoprotein amine dehydrogenase"/>
    <property type="match status" value="2"/>
</dbReference>
<feature type="repeat" description="WD" evidence="6">
    <location>
        <begin position="427"/>
        <end position="460"/>
    </location>
</feature>
<sequence>MPASTRASSRRDGAASTSGRDEGDGFMKFEIHATRSSRAFVTSRACAYDGPRGRRSGRQGFFDAFALGGWLGTRCARDGFGGAGGAFESAGGRAGSGTYACVDALGEIGLPYVVKFNNLRGGTMVAIGDEGGDVRVLDATRALPRAGETGAGYEAMWEFSAHDNAIYDVAWTSDDLRLITASADRGVACYDAGTMKVVSACDDGHTSCVKAVATRPTSPDVFATGGRDGRLLVFDARQGVTCDLERVATVDYAHRLPGATSGRRRACLHSVTSVAFDNTGDVVLSSGGSDGLVKTWDLRQMKSAIGVLRDAAEDEYVRGSFYDCGVGVRFSGLGTSGSSTKPRGISGIAVDPTSSRVVVSYVDNHMAMFDANDPSGKPSRHFIGHISTSYYVKPSFSPDGARVACGSLDNNVHVWNVDRPDERSIELEGHTAGVGCVHWSGRVDGLASCADDGCVRLWRLCDAAAKPRRFHRPSRPAPAMDSAITRALGRVVDADAPDIARVTVGSSLAFAPATEATPRKRAADPSKRVDAERLARRRPLTENIHTSSCT</sequence>
<dbReference type="PROSITE" id="PS00678">
    <property type="entry name" value="WD_REPEATS_1"/>
    <property type="match status" value="1"/>
</dbReference>
<dbReference type="Pfam" id="PF00400">
    <property type="entry name" value="WD40"/>
    <property type="match status" value="5"/>
</dbReference>
<name>A0A090M499_OSTTA</name>
<feature type="repeat" description="WD" evidence="6">
    <location>
        <begin position="395"/>
        <end position="425"/>
    </location>
</feature>
<dbReference type="FunCoup" id="A0A090M499">
    <property type="interactions" value="703"/>
</dbReference>
<reference evidence="9" key="1">
    <citation type="journal article" date="2006" name="Proc. Natl. Acad. Sci. U.S.A.">
        <title>Genome analysis of the smallest free-living eukaryote Ostreococcus tauri unveils many unique features.</title>
        <authorList>
            <person name="Derelle E."/>
            <person name="Ferraz C."/>
            <person name="Rombauts S."/>
            <person name="Rouze P."/>
            <person name="Worden A.Z."/>
            <person name="Robbens S."/>
            <person name="Partensky F."/>
            <person name="Degroeve S."/>
            <person name="Echeynie S."/>
            <person name="Cooke R."/>
            <person name="Saeys Y."/>
            <person name="Wuyts J."/>
            <person name="Jabbari K."/>
            <person name="Bowler C."/>
            <person name="Panaud O."/>
            <person name="Piegu B."/>
            <person name="Ball S.G."/>
            <person name="Ral J.-P."/>
            <person name="Bouget F.-Y."/>
            <person name="Piganeau G."/>
            <person name="De Baets B."/>
            <person name="Picard A."/>
            <person name="Delseny M."/>
            <person name="Demaille J."/>
            <person name="Van de Peer Y."/>
            <person name="Moreau H."/>
        </authorList>
    </citation>
    <scope>NUCLEOTIDE SEQUENCE [LARGE SCALE GENOMIC DNA]</scope>
    <source>
        <strain evidence="9">OTTH 0595 / CCAP 157/2 / RCC745</strain>
    </source>
</reference>
<evidence type="ECO:0000256" key="6">
    <source>
        <dbReference type="PROSITE-ProRule" id="PRU00221"/>
    </source>
</evidence>
<dbReference type="InterPro" id="IPR001680">
    <property type="entry name" value="WD40_rpt"/>
</dbReference>
<feature type="compositionally biased region" description="Basic and acidic residues" evidence="7">
    <location>
        <begin position="9"/>
        <end position="22"/>
    </location>
</feature>
<dbReference type="GO" id="GO:0005634">
    <property type="term" value="C:nucleus"/>
    <property type="evidence" value="ECO:0007669"/>
    <property type="project" value="TreeGrafter"/>
</dbReference>
<dbReference type="InterPro" id="IPR036322">
    <property type="entry name" value="WD40_repeat_dom_sf"/>
</dbReference>
<keyword evidence="3" id="KW-0677">Repeat</keyword>
<proteinExistence type="inferred from homology"/>
<keyword evidence="4" id="KW-0833">Ubl conjugation pathway</keyword>
<dbReference type="KEGG" id="ota:OT_ostta09g02290"/>
<dbReference type="OrthoDB" id="2096344at2759"/>
<dbReference type="PANTHER" id="PTHR22852">
    <property type="entry name" value="LETHAL 2 DENTICLELESS PROTEIN RETINOIC ACID-REGULATED NUCLEAR MATRIX-ASSOCIATED PROTEIN"/>
    <property type="match status" value="1"/>
</dbReference>
<gene>
    <name evidence="8" type="ORF">OT_ostta09g02290</name>
</gene>
<dbReference type="InterPro" id="IPR020472">
    <property type="entry name" value="WD40_PAC1"/>
</dbReference>
<dbReference type="STRING" id="70448.A0A090M499"/>
<evidence type="ECO:0000256" key="1">
    <source>
        <dbReference type="ARBA" id="ARBA00004906"/>
    </source>
</evidence>
<dbReference type="PANTHER" id="PTHR22852:SF0">
    <property type="entry name" value="DENTICLELESS PROTEIN HOMOLOG"/>
    <property type="match status" value="1"/>
</dbReference>
<dbReference type="GO" id="GO:0030674">
    <property type="term" value="F:protein-macromolecule adaptor activity"/>
    <property type="evidence" value="ECO:0007669"/>
    <property type="project" value="TreeGrafter"/>
</dbReference>
<comment type="pathway">
    <text evidence="1">Protein modification; protein ubiquitination.</text>
</comment>
<reference evidence="8 9" key="2">
    <citation type="journal article" date="2014" name="BMC Genomics">
        <title>An improved genome of the model marine alga Ostreococcus tauri unfolds by assessing Illumina de novo assemblies.</title>
        <authorList>
            <person name="Blanc-Mathieu R."/>
            <person name="Verhelst B."/>
            <person name="Derelle E."/>
            <person name="Rombauts S."/>
            <person name="Bouget F.Y."/>
            <person name="Carre I."/>
            <person name="Chateau A."/>
            <person name="Eyre-Walker A."/>
            <person name="Grimsley N."/>
            <person name="Moreau H."/>
            <person name="Piegu B."/>
            <person name="Rivals E."/>
            <person name="Schackwitz W."/>
            <person name="Van de Peer Y."/>
            <person name="Piganeau G."/>
        </authorList>
    </citation>
    <scope>NUCLEOTIDE SEQUENCE [LARGE SCALE GENOMIC DNA]</scope>
    <source>
        <strain evidence="9">OTTH 0595 / CCAP 157/2 / RCC745</strain>
    </source>
</reference>
<dbReference type="GO" id="GO:0043161">
    <property type="term" value="P:proteasome-mediated ubiquitin-dependent protein catabolic process"/>
    <property type="evidence" value="ECO:0007669"/>
    <property type="project" value="TreeGrafter"/>
</dbReference>
<dbReference type="GeneID" id="9831644"/>
<comment type="caution">
    <text evidence="8">The sequence shown here is derived from an EMBL/GenBank/DDBJ whole genome shotgun (WGS) entry which is preliminary data.</text>
</comment>
<dbReference type="RefSeq" id="XP_022839625.1">
    <property type="nucleotide sequence ID" value="XM_022983350.1"/>
</dbReference>
<feature type="repeat" description="WD" evidence="6">
    <location>
        <begin position="271"/>
        <end position="306"/>
    </location>
</feature>
<dbReference type="InParanoid" id="A0A090M499"/>
<evidence type="ECO:0000256" key="2">
    <source>
        <dbReference type="ARBA" id="ARBA00022574"/>
    </source>
</evidence>
<dbReference type="PROSITE" id="PS50082">
    <property type="entry name" value="WD_REPEATS_2"/>
    <property type="match status" value="4"/>
</dbReference>
<protein>
    <submittedName>
        <fullName evidence="8">G-protein beta WD-40 repeat</fullName>
    </submittedName>
</protein>
<dbReference type="SUPFAM" id="SSF50978">
    <property type="entry name" value="WD40 repeat-like"/>
    <property type="match status" value="1"/>
</dbReference>